<keyword evidence="10" id="KW-1185">Reference proteome</keyword>
<dbReference type="EMBL" id="SDRB02006184">
    <property type="protein sequence ID" value="THG12965.1"/>
    <property type="molecule type" value="Genomic_DNA"/>
</dbReference>
<dbReference type="PROSITE" id="PS01022">
    <property type="entry name" value="PTR2_1"/>
    <property type="match status" value="1"/>
</dbReference>
<evidence type="ECO:0000313" key="9">
    <source>
        <dbReference type="EMBL" id="THG12965.1"/>
    </source>
</evidence>
<feature type="transmembrane region" description="Helical" evidence="8">
    <location>
        <begin position="382"/>
        <end position="399"/>
    </location>
</feature>
<dbReference type="Gene3D" id="1.20.1250.20">
    <property type="entry name" value="MFS general substrate transporter like domains"/>
    <property type="match status" value="1"/>
</dbReference>
<evidence type="ECO:0000256" key="5">
    <source>
        <dbReference type="ARBA" id="ARBA00022989"/>
    </source>
</evidence>
<dbReference type="SUPFAM" id="SSF103473">
    <property type="entry name" value="MFS general substrate transporter"/>
    <property type="match status" value="1"/>
</dbReference>
<evidence type="ECO:0000313" key="10">
    <source>
        <dbReference type="Proteomes" id="UP000306102"/>
    </source>
</evidence>
<evidence type="ECO:0000256" key="4">
    <source>
        <dbReference type="ARBA" id="ARBA00022692"/>
    </source>
</evidence>
<feature type="transmembrane region" description="Helical" evidence="8">
    <location>
        <begin position="499"/>
        <end position="524"/>
    </location>
</feature>
<dbReference type="Pfam" id="PF00854">
    <property type="entry name" value="PTR2"/>
    <property type="match status" value="1"/>
</dbReference>
<dbReference type="AlphaFoldDB" id="A0A4S4EBK9"/>
<evidence type="ECO:0000256" key="1">
    <source>
        <dbReference type="ARBA" id="ARBA00004141"/>
    </source>
</evidence>
<feature type="transmembrane region" description="Helical" evidence="8">
    <location>
        <begin position="337"/>
        <end position="362"/>
    </location>
</feature>
<keyword evidence="6 8" id="KW-0472">Membrane</keyword>
<dbReference type="CDD" id="cd17417">
    <property type="entry name" value="MFS_NPF5"/>
    <property type="match status" value="1"/>
</dbReference>
<accession>A0A4S4EBK9</accession>
<dbReference type="InterPro" id="IPR018456">
    <property type="entry name" value="PTR2_symporter_CS"/>
</dbReference>
<feature type="transmembrane region" description="Helical" evidence="8">
    <location>
        <begin position="419"/>
        <end position="440"/>
    </location>
</feature>
<sequence length="593" mass="65747">MEEPKRGESVGVEDEKWVNDSSLDHKGRVPLRSNTGVWKASLFIIAIEFSERLSYFGIATSLIIYLTKVIHQDLKTAAKSCNYWSGVTTMMPLLGGFLADAYLGRFTTILASSVVYLLGLILLAMSTIVPSLKPCGTGICHEPRKIHEVVFFLSIYLISIGTGGHKPALESFGADQFDDDHPEERKKKMSFFNWWNFGLCSGLLIGVTVVVYVQDHVSWAVADIILTAVMVASIVIFIVGRPVYRYRKPTGSPLTPMLQVLVAAIKKRNLPYPSSPPTELYEVPKSQKTQGRLLCHTSKLKFLDKAAILENKQSPADQHQQNPWRLTTVTRVEEMKLLLNMIPIWLAALPFGICVAQASTFFIKQGTTLNRNISNDFLTPPASIYAIAAIGMIVSVTFYDKILIPVLRKVTGNERGIKILQRIGIGMVFSVLTMVVAALVERKRLSLVEKDPEKGSMSMSVFWLAPQFLIIGFGDGFTLVGLQEYFYDQVPDSMRSLGIAFYLSVIGAGSFLSSMLITAVDHITQKSGKSWFGKDLNSSRLDKFYWLLAAVAAANLCVYVPLARQYSYKNVQRKAAVVVADCYEGDNVGTTMA</sequence>
<gene>
    <name evidence="9" type="ORF">TEA_014588</name>
</gene>
<reference evidence="9 10" key="1">
    <citation type="journal article" date="2018" name="Proc. Natl. Acad. Sci. U.S.A.">
        <title>Draft genome sequence of Camellia sinensis var. sinensis provides insights into the evolution of the tea genome and tea quality.</title>
        <authorList>
            <person name="Wei C."/>
            <person name="Yang H."/>
            <person name="Wang S."/>
            <person name="Zhao J."/>
            <person name="Liu C."/>
            <person name="Gao L."/>
            <person name="Xia E."/>
            <person name="Lu Y."/>
            <person name="Tai Y."/>
            <person name="She G."/>
            <person name="Sun J."/>
            <person name="Cao H."/>
            <person name="Tong W."/>
            <person name="Gao Q."/>
            <person name="Li Y."/>
            <person name="Deng W."/>
            <person name="Jiang X."/>
            <person name="Wang W."/>
            <person name="Chen Q."/>
            <person name="Zhang S."/>
            <person name="Li H."/>
            <person name="Wu J."/>
            <person name="Wang P."/>
            <person name="Li P."/>
            <person name="Shi C."/>
            <person name="Zheng F."/>
            <person name="Jian J."/>
            <person name="Huang B."/>
            <person name="Shan D."/>
            <person name="Shi M."/>
            <person name="Fang C."/>
            <person name="Yue Y."/>
            <person name="Li F."/>
            <person name="Li D."/>
            <person name="Wei S."/>
            <person name="Han B."/>
            <person name="Jiang C."/>
            <person name="Yin Y."/>
            <person name="Xia T."/>
            <person name="Zhang Z."/>
            <person name="Bennetzen J.L."/>
            <person name="Zhao S."/>
            <person name="Wan X."/>
        </authorList>
    </citation>
    <scope>NUCLEOTIDE SEQUENCE [LARGE SCALE GENOMIC DNA]</scope>
    <source>
        <strain evidence="10">cv. Shuchazao</strain>
        <tissue evidence="9">Leaf</tissue>
    </source>
</reference>
<dbReference type="GO" id="GO:0016020">
    <property type="term" value="C:membrane"/>
    <property type="evidence" value="ECO:0007669"/>
    <property type="project" value="UniProtKB-SubCell"/>
</dbReference>
<protein>
    <recommendedName>
        <fullName evidence="11">Major facilitator superfamily (MFS) profile domain-containing protein</fullName>
    </recommendedName>
</protein>
<feature type="transmembrane region" description="Helical" evidence="8">
    <location>
        <begin position="109"/>
        <end position="129"/>
    </location>
</feature>
<evidence type="ECO:0000256" key="3">
    <source>
        <dbReference type="ARBA" id="ARBA00022553"/>
    </source>
</evidence>
<evidence type="ECO:0000256" key="7">
    <source>
        <dbReference type="ARBA" id="ARBA00044504"/>
    </source>
</evidence>
<evidence type="ECO:0000256" key="2">
    <source>
        <dbReference type="ARBA" id="ARBA00005982"/>
    </source>
</evidence>
<evidence type="ECO:0000256" key="6">
    <source>
        <dbReference type="ARBA" id="ARBA00023136"/>
    </source>
</evidence>
<dbReference type="Proteomes" id="UP000306102">
    <property type="component" value="Unassembled WGS sequence"/>
</dbReference>
<dbReference type="PANTHER" id="PTHR11654">
    <property type="entry name" value="OLIGOPEPTIDE TRANSPORTER-RELATED"/>
    <property type="match status" value="1"/>
</dbReference>
<feature type="transmembrane region" description="Helical" evidence="8">
    <location>
        <begin position="544"/>
        <end position="563"/>
    </location>
</feature>
<name>A0A4S4EBK9_CAMSN</name>
<comment type="caution">
    <text evidence="9">The sequence shown here is derived from an EMBL/GenBank/DDBJ whole genome shotgun (WGS) entry which is preliminary data.</text>
</comment>
<comment type="similarity">
    <text evidence="2">Belongs to the major facilitator superfamily. Proton-dependent oligopeptide transporter (POT/PTR) (TC 2.A.17) family.</text>
</comment>
<comment type="subcellular location">
    <subcellularLocation>
        <location evidence="1">Membrane</location>
        <topology evidence="1">Multi-pass membrane protein</topology>
    </subcellularLocation>
</comment>
<dbReference type="GO" id="GO:0042937">
    <property type="term" value="F:tripeptide transmembrane transporter activity"/>
    <property type="evidence" value="ECO:0007669"/>
    <property type="project" value="InterPro"/>
</dbReference>
<feature type="transmembrane region" description="Helical" evidence="8">
    <location>
        <begin position="194"/>
        <end position="213"/>
    </location>
</feature>
<dbReference type="InterPro" id="IPR000109">
    <property type="entry name" value="POT_fam"/>
</dbReference>
<keyword evidence="3" id="KW-0597">Phosphoprotein</keyword>
<evidence type="ECO:0000256" key="8">
    <source>
        <dbReference type="SAM" id="Phobius"/>
    </source>
</evidence>
<feature type="transmembrane region" description="Helical" evidence="8">
    <location>
        <begin position="460"/>
        <end position="487"/>
    </location>
</feature>
<keyword evidence="4 8" id="KW-0812">Transmembrane</keyword>
<dbReference type="InterPro" id="IPR044739">
    <property type="entry name" value="NRT1/PTR"/>
</dbReference>
<comment type="similarity">
    <text evidence="7">Belongs to the major facilitator superfamily. Phosphate:H(+) symporter (TC 2.A.1.9) family.</text>
</comment>
<dbReference type="InterPro" id="IPR036259">
    <property type="entry name" value="MFS_trans_sf"/>
</dbReference>
<dbReference type="GO" id="GO:0071916">
    <property type="term" value="F:dipeptide transmembrane transporter activity"/>
    <property type="evidence" value="ECO:0007669"/>
    <property type="project" value="InterPro"/>
</dbReference>
<feature type="transmembrane region" description="Helical" evidence="8">
    <location>
        <begin position="219"/>
        <end position="239"/>
    </location>
</feature>
<proteinExistence type="inferred from homology"/>
<keyword evidence="5 8" id="KW-1133">Transmembrane helix</keyword>
<organism evidence="9 10">
    <name type="scientific">Camellia sinensis var. sinensis</name>
    <name type="common">China tea</name>
    <dbReference type="NCBI Taxonomy" id="542762"/>
    <lineage>
        <taxon>Eukaryota</taxon>
        <taxon>Viridiplantae</taxon>
        <taxon>Streptophyta</taxon>
        <taxon>Embryophyta</taxon>
        <taxon>Tracheophyta</taxon>
        <taxon>Spermatophyta</taxon>
        <taxon>Magnoliopsida</taxon>
        <taxon>eudicotyledons</taxon>
        <taxon>Gunneridae</taxon>
        <taxon>Pentapetalae</taxon>
        <taxon>asterids</taxon>
        <taxon>Ericales</taxon>
        <taxon>Theaceae</taxon>
        <taxon>Camellia</taxon>
    </lineage>
</organism>
<evidence type="ECO:0008006" key="11">
    <source>
        <dbReference type="Google" id="ProtNLM"/>
    </source>
</evidence>